<dbReference type="PATRIC" id="fig|1097667.3.peg.2091"/>
<sequence length="90" mass="10167">MSERRERSLPLGEAAAGDTPVELVSEFAAVSLVVDRDGNGPRLRIEDLKTGQVGFLDPLELETLAWLPEGALHRFLDPSFHRWREERERG</sequence>
<name>H0E5L4_9ACTN</name>
<organism evidence="1 2">
    <name type="scientific">Patulibacter medicamentivorans</name>
    <dbReference type="NCBI Taxonomy" id="1097667"/>
    <lineage>
        <taxon>Bacteria</taxon>
        <taxon>Bacillati</taxon>
        <taxon>Actinomycetota</taxon>
        <taxon>Thermoleophilia</taxon>
        <taxon>Solirubrobacterales</taxon>
        <taxon>Patulibacteraceae</taxon>
        <taxon>Patulibacter</taxon>
    </lineage>
</organism>
<evidence type="ECO:0000313" key="1">
    <source>
        <dbReference type="EMBL" id="EHN11049.1"/>
    </source>
</evidence>
<gene>
    <name evidence="1" type="ORF">PAI11_21090</name>
</gene>
<reference evidence="1 2" key="1">
    <citation type="journal article" date="2013" name="Biodegradation">
        <title>Quantitative proteomic analysis of ibuprofen-degrading Patulibacter sp. strain I11.</title>
        <authorList>
            <person name="Almeida B."/>
            <person name="Kjeldal H."/>
            <person name="Lolas I."/>
            <person name="Knudsen A.D."/>
            <person name="Carvalho G."/>
            <person name="Nielsen K.L."/>
            <person name="Barreto Crespo M.T."/>
            <person name="Stensballe A."/>
            <person name="Nielsen J.L."/>
        </authorList>
    </citation>
    <scope>NUCLEOTIDE SEQUENCE [LARGE SCALE GENOMIC DNA]</scope>
    <source>
        <strain evidence="1 2">I11</strain>
    </source>
</reference>
<dbReference type="EMBL" id="AGUD01000191">
    <property type="protein sequence ID" value="EHN11049.1"/>
    <property type="molecule type" value="Genomic_DNA"/>
</dbReference>
<accession>H0E5L4</accession>
<dbReference type="Proteomes" id="UP000005143">
    <property type="component" value="Unassembled WGS sequence"/>
</dbReference>
<protein>
    <recommendedName>
        <fullName evidence="3">Dihydrodiol dehydrogenase</fullName>
    </recommendedName>
</protein>
<comment type="caution">
    <text evidence="1">The sequence shown here is derived from an EMBL/GenBank/DDBJ whole genome shotgun (WGS) entry which is preliminary data.</text>
</comment>
<dbReference type="RefSeq" id="WP_007574654.1">
    <property type="nucleotide sequence ID" value="NZ_AGUD01000191.1"/>
</dbReference>
<dbReference type="AlphaFoldDB" id="H0E5L4"/>
<proteinExistence type="predicted"/>
<evidence type="ECO:0008006" key="3">
    <source>
        <dbReference type="Google" id="ProtNLM"/>
    </source>
</evidence>
<evidence type="ECO:0000313" key="2">
    <source>
        <dbReference type="Proteomes" id="UP000005143"/>
    </source>
</evidence>
<keyword evidence="2" id="KW-1185">Reference proteome</keyword>